<comment type="caution">
    <text evidence="3">The sequence shown here is derived from an EMBL/GenBank/DDBJ whole genome shotgun (WGS) entry which is preliminary data.</text>
</comment>
<dbReference type="InterPro" id="IPR003423">
    <property type="entry name" value="OMP_efflux"/>
</dbReference>
<dbReference type="GO" id="GO:0015562">
    <property type="term" value="F:efflux transmembrane transporter activity"/>
    <property type="evidence" value="ECO:0007669"/>
    <property type="project" value="InterPro"/>
</dbReference>
<dbReference type="GO" id="GO:0009279">
    <property type="term" value="C:cell outer membrane"/>
    <property type="evidence" value="ECO:0007669"/>
    <property type="project" value="UniProtKB-SubCell"/>
</dbReference>
<protein>
    <submittedName>
        <fullName evidence="3">Putative multidrug efflux system outer membrane subunit</fullName>
    </submittedName>
</protein>
<keyword evidence="2" id="KW-0449">Lipoprotein</keyword>
<evidence type="ECO:0000313" key="3">
    <source>
        <dbReference type="EMBL" id="KEZ76319.1"/>
    </source>
</evidence>
<keyword evidence="2" id="KW-0564">Palmitate</keyword>
<dbReference type="PANTHER" id="PTHR30203:SF33">
    <property type="entry name" value="BLR4455 PROTEIN"/>
    <property type="match status" value="1"/>
</dbReference>
<dbReference type="NCBIfam" id="TIGR01845">
    <property type="entry name" value="outer_NodT"/>
    <property type="match status" value="1"/>
</dbReference>
<dbReference type="SUPFAM" id="SSF56954">
    <property type="entry name" value="Outer membrane efflux proteins (OEP)"/>
    <property type="match status" value="1"/>
</dbReference>
<dbReference type="PANTHER" id="PTHR30203">
    <property type="entry name" value="OUTER MEMBRANE CATION EFFLUX PROTEIN"/>
    <property type="match status" value="1"/>
</dbReference>
<dbReference type="STRING" id="1304275.C41B8_15620"/>
<evidence type="ECO:0000313" key="4">
    <source>
        <dbReference type="Proteomes" id="UP000028302"/>
    </source>
</evidence>
<organism evidence="3 4">
    <name type="scientific">Salinisphaera hydrothermalis (strain C41B8)</name>
    <dbReference type="NCBI Taxonomy" id="1304275"/>
    <lineage>
        <taxon>Bacteria</taxon>
        <taxon>Pseudomonadati</taxon>
        <taxon>Pseudomonadota</taxon>
        <taxon>Gammaproteobacteria</taxon>
        <taxon>Salinisphaerales</taxon>
        <taxon>Salinisphaeraceae</taxon>
        <taxon>Salinisphaera</taxon>
    </lineage>
</organism>
<comment type="similarity">
    <text evidence="1 2">Belongs to the outer membrane factor (OMF) (TC 1.B.17) family.</text>
</comment>
<sequence length="489" mass="52420">MPALGVVMLALTGCMLAPNVKAPKSVTPTHYRGADSSNASVWPSPTWWRNFSSPELDTLVHEARRNNYDIAAAAARIAQADAQIRVSGAALFPTLSAQGSATHSYRGAGSNSKSYNIPNGQGGSINVGSSGATTSNDYQAELSASYELDFWGKNRSALASAKQSALANRYDAATVALTVESNVATTYFTIVMLKERLHIAQQNLGIARDLLKALQAQLQVGIGTALDVAQQKTQVATQLAAIPPIREQLQQNINALAVLLGVAPADLDLKITDPSKIAVPSIKAGLPSTLLTRRPDIAQARAQLAAARYDVSNAKAALFPTFDLTAQGGWQNAALHSLFNPLNEFYSLAGNITQPLFEGGQLRGQLAVSRGRYDELLANYQGDVLSAFEDVDNALTAIRQTTEQEKRQRQAVKLAQRALDISRARLKQGITDVTTVLNTEQTLFNARDSLAQAREARLKAAVSLYQALGGGWDETQARQSKGYTDMPSL</sequence>
<keyword evidence="4" id="KW-1185">Reference proteome</keyword>
<dbReference type="Pfam" id="PF02321">
    <property type="entry name" value="OEP"/>
    <property type="match status" value="2"/>
</dbReference>
<comment type="subcellular location">
    <subcellularLocation>
        <location evidence="2">Cell outer membrane</location>
        <topology evidence="2">Lipid-anchor</topology>
    </subcellularLocation>
</comment>
<gene>
    <name evidence="3" type="ORF">C41B8_15620</name>
</gene>
<evidence type="ECO:0000256" key="2">
    <source>
        <dbReference type="RuleBase" id="RU362097"/>
    </source>
</evidence>
<dbReference type="Gene3D" id="2.20.200.10">
    <property type="entry name" value="Outer membrane efflux proteins (OEP)"/>
    <property type="match status" value="1"/>
</dbReference>
<accession>A0A084IHY5</accession>
<dbReference type="Gene3D" id="1.20.1600.10">
    <property type="entry name" value="Outer membrane efflux proteins (OEP)"/>
    <property type="match status" value="1"/>
</dbReference>
<dbReference type="eggNOG" id="COG1538">
    <property type="taxonomic scope" value="Bacteria"/>
</dbReference>
<reference evidence="3 4" key="1">
    <citation type="submission" date="2013-03" db="EMBL/GenBank/DDBJ databases">
        <title>Salinisphaera hydrothermalis C41B8 Genome Sequencing.</title>
        <authorList>
            <person name="Li C."/>
            <person name="Lai Q."/>
            <person name="Shao Z."/>
        </authorList>
    </citation>
    <scope>NUCLEOTIDE SEQUENCE [LARGE SCALE GENOMIC DNA]</scope>
    <source>
        <strain evidence="3 4">C41B8</strain>
    </source>
</reference>
<proteinExistence type="inferred from homology"/>
<dbReference type="EMBL" id="APNK01000033">
    <property type="protein sequence ID" value="KEZ76319.1"/>
    <property type="molecule type" value="Genomic_DNA"/>
</dbReference>
<keyword evidence="2" id="KW-1134">Transmembrane beta strand</keyword>
<dbReference type="InterPro" id="IPR010131">
    <property type="entry name" value="MdtP/NodT-like"/>
</dbReference>
<dbReference type="Proteomes" id="UP000028302">
    <property type="component" value="Unassembled WGS sequence"/>
</dbReference>
<name>A0A084IHY5_SALHC</name>
<keyword evidence="2" id="KW-0472">Membrane</keyword>
<evidence type="ECO:0000256" key="1">
    <source>
        <dbReference type="ARBA" id="ARBA00007613"/>
    </source>
</evidence>
<dbReference type="AlphaFoldDB" id="A0A084IHY5"/>
<keyword evidence="2" id="KW-0812">Transmembrane</keyword>
<dbReference type="PATRIC" id="fig|1304275.5.peg.3195"/>